<dbReference type="Proteomes" id="UP000011518">
    <property type="component" value="Unassembled WGS sequence"/>
</dbReference>
<reference evidence="3" key="1">
    <citation type="submission" date="2012-07" db="EMBL/GenBank/DDBJ databases">
        <title>Genome of the Chinese tree shrew, a rising model animal genetically related to primates.</title>
        <authorList>
            <person name="Zhang G."/>
            <person name="Fan Y."/>
            <person name="Yao Y."/>
            <person name="Huang Z."/>
        </authorList>
    </citation>
    <scope>NUCLEOTIDE SEQUENCE [LARGE SCALE GENOMIC DNA]</scope>
</reference>
<dbReference type="EMBL" id="KB320457">
    <property type="protein sequence ID" value="ELW71661.1"/>
    <property type="molecule type" value="Genomic_DNA"/>
</dbReference>
<evidence type="ECO:0000313" key="2">
    <source>
        <dbReference type="EMBL" id="ELW71661.1"/>
    </source>
</evidence>
<name>L9L9M1_TUPCH</name>
<proteinExistence type="predicted"/>
<evidence type="ECO:0000313" key="3">
    <source>
        <dbReference type="Proteomes" id="UP000011518"/>
    </source>
</evidence>
<feature type="region of interest" description="Disordered" evidence="1">
    <location>
        <begin position="1"/>
        <end position="49"/>
    </location>
</feature>
<gene>
    <name evidence="2" type="ORF">TREES_T100002449</name>
</gene>
<feature type="compositionally biased region" description="Basic and acidic residues" evidence="1">
    <location>
        <begin position="40"/>
        <end position="49"/>
    </location>
</feature>
<dbReference type="AlphaFoldDB" id="L9L9M1"/>
<dbReference type="InParanoid" id="L9L9M1"/>
<accession>L9L9M1</accession>
<keyword evidence="3" id="KW-1185">Reference proteome</keyword>
<protein>
    <submittedName>
        <fullName evidence="2">Uncharacterized protein</fullName>
    </submittedName>
</protein>
<sequence length="165" mass="18561">MQTGADRDTPGPTPGQYVGTLTARSDLQEMPLGMQGHSAKGSEDQHTQTQDRIEHDLLTGARYYITITHCPPLNSMWWQSQGPSPCASYSRRPQRLQLGPLGCSYTTTSPIDMQPSPHSQKFFTEDLTPPTATLFPCQVLKKAQLECIDVWDSVVEDDRDHERWE</sequence>
<organism evidence="2 3">
    <name type="scientific">Tupaia chinensis</name>
    <name type="common">Chinese tree shrew</name>
    <name type="synonym">Tupaia belangeri chinensis</name>
    <dbReference type="NCBI Taxonomy" id="246437"/>
    <lineage>
        <taxon>Eukaryota</taxon>
        <taxon>Metazoa</taxon>
        <taxon>Chordata</taxon>
        <taxon>Craniata</taxon>
        <taxon>Vertebrata</taxon>
        <taxon>Euteleostomi</taxon>
        <taxon>Mammalia</taxon>
        <taxon>Eutheria</taxon>
        <taxon>Euarchontoglires</taxon>
        <taxon>Scandentia</taxon>
        <taxon>Tupaiidae</taxon>
        <taxon>Tupaia</taxon>
    </lineage>
</organism>
<reference evidence="3" key="2">
    <citation type="journal article" date="2013" name="Nat. Commun.">
        <title>Genome of the Chinese tree shrew.</title>
        <authorList>
            <person name="Fan Y."/>
            <person name="Huang Z.Y."/>
            <person name="Cao C.C."/>
            <person name="Chen C.S."/>
            <person name="Chen Y.X."/>
            <person name="Fan D.D."/>
            <person name="He J."/>
            <person name="Hou H.L."/>
            <person name="Hu L."/>
            <person name="Hu X.T."/>
            <person name="Jiang X.T."/>
            <person name="Lai R."/>
            <person name="Lang Y.S."/>
            <person name="Liang B."/>
            <person name="Liao S.G."/>
            <person name="Mu D."/>
            <person name="Ma Y.Y."/>
            <person name="Niu Y.Y."/>
            <person name="Sun X.Q."/>
            <person name="Xia J.Q."/>
            <person name="Xiao J."/>
            <person name="Xiong Z.Q."/>
            <person name="Xu L."/>
            <person name="Yang L."/>
            <person name="Zhang Y."/>
            <person name="Zhao W."/>
            <person name="Zhao X.D."/>
            <person name="Zheng Y.T."/>
            <person name="Zhou J.M."/>
            <person name="Zhu Y.B."/>
            <person name="Zhang G.J."/>
            <person name="Wang J."/>
            <person name="Yao Y.G."/>
        </authorList>
    </citation>
    <scope>NUCLEOTIDE SEQUENCE [LARGE SCALE GENOMIC DNA]</scope>
</reference>
<evidence type="ECO:0000256" key="1">
    <source>
        <dbReference type="SAM" id="MobiDB-lite"/>
    </source>
</evidence>